<sequence>MEELYRRILELYSWLLDFYMIEYFIFDLWNKLPLSWRITFERIEPEDCACILSSSPPCKIVLPLAILCLRTIVNTLPPREAVSSRLNLTTICGTHIKVTDSFLSATSKGRLTVKLKTKKQHEIDRLVNFIKVLKSTHLGESFHFIVDIGAGMGHLSRILSVSLPDCSIIAVEKNDDLVKKSILLNEKLRRRCNSSDNLEHRCELVEAAFHGLDIPDLSSDQKALLIGLHPCGDLSSSILRLFGFGLPLSSRYGKLTFSRCALDLACHSNENYVQKLLTKSHSSYRKQCYRAVLECLIAHHKDEEIRRHRTSLVISSVNGNKDLTFEEYVKLALARYPCMIENYFYAGKIIE</sequence>
<dbReference type="Proteomes" id="UP001196413">
    <property type="component" value="Unassembled WGS sequence"/>
</dbReference>
<feature type="domain" description="Methyltransferase" evidence="1">
    <location>
        <begin position="118"/>
        <end position="242"/>
    </location>
</feature>
<dbReference type="PANTHER" id="PTHR12496">
    <property type="entry name" value="CGI-41 METHYLTRANSFERASE"/>
    <property type="match status" value="1"/>
</dbReference>
<dbReference type="CDD" id="cd02440">
    <property type="entry name" value="AdoMet_MTases"/>
    <property type="match status" value="1"/>
</dbReference>
<dbReference type="InterPro" id="IPR052220">
    <property type="entry name" value="METTL25"/>
</dbReference>
<dbReference type="AlphaFoldDB" id="A0AAD5MDI6"/>
<name>A0AAD5MDI6_PARTN</name>
<dbReference type="PANTHER" id="PTHR12496:SF2">
    <property type="entry name" value="METHYLTRANSFERASE-LIKE PROTEIN 25B"/>
    <property type="match status" value="1"/>
</dbReference>
<reference evidence="2" key="1">
    <citation type="submission" date="2021-06" db="EMBL/GenBank/DDBJ databases">
        <title>Parelaphostrongylus tenuis whole genome reference sequence.</title>
        <authorList>
            <person name="Garwood T.J."/>
            <person name="Larsen P.A."/>
            <person name="Fountain-Jones N.M."/>
            <person name="Garbe J.R."/>
            <person name="Macchietto M.G."/>
            <person name="Kania S.A."/>
            <person name="Gerhold R.W."/>
            <person name="Richards J.E."/>
            <person name="Wolf T.M."/>
        </authorList>
    </citation>
    <scope>NUCLEOTIDE SEQUENCE</scope>
    <source>
        <strain evidence="2">MNPRO001-30</strain>
        <tissue evidence="2">Meninges</tissue>
    </source>
</reference>
<evidence type="ECO:0000313" key="2">
    <source>
        <dbReference type="EMBL" id="KAJ1346986.1"/>
    </source>
</evidence>
<gene>
    <name evidence="2" type="primary">RRNAD1</name>
    <name evidence="2" type="ORF">KIN20_001920</name>
</gene>
<dbReference type="Pfam" id="PF13679">
    <property type="entry name" value="Methyltransf_32"/>
    <property type="match status" value="1"/>
</dbReference>
<evidence type="ECO:0000313" key="3">
    <source>
        <dbReference type="Proteomes" id="UP001196413"/>
    </source>
</evidence>
<accession>A0AAD5MDI6</accession>
<comment type="caution">
    <text evidence="2">The sequence shown here is derived from an EMBL/GenBank/DDBJ whole genome shotgun (WGS) entry which is preliminary data.</text>
</comment>
<dbReference type="SUPFAM" id="SSF53335">
    <property type="entry name" value="S-adenosyl-L-methionine-dependent methyltransferases"/>
    <property type="match status" value="1"/>
</dbReference>
<dbReference type="InterPro" id="IPR025714">
    <property type="entry name" value="Methyltranfer_dom"/>
</dbReference>
<organism evidence="2 3">
    <name type="scientific">Parelaphostrongylus tenuis</name>
    <name type="common">Meningeal worm</name>
    <dbReference type="NCBI Taxonomy" id="148309"/>
    <lineage>
        <taxon>Eukaryota</taxon>
        <taxon>Metazoa</taxon>
        <taxon>Ecdysozoa</taxon>
        <taxon>Nematoda</taxon>
        <taxon>Chromadorea</taxon>
        <taxon>Rhabditida</taxon>
        <taxon>Rhabditina</taxon>
        <taxon>Rhabditomorpha</taxon>
        <taxon>Strongyloidea</taxon>
        <taxon>Metastrongylidae</taxon>
        <taxon>Parelaphostrongylus</taxon>
    </lineage>
</organism>
<proteinExistence type="predicted"/>
<dbReference type="Gene3D" id="3.40.50.150">
    <property type="entry name" value="Vaccinia Virus protein VP39"/>
    <property type="match status" value="1"/>
</dbReference>
<protein>
    <submittedName>
        <fullName evidence="2">Ribosomal RNA adenine dimethylase domain-containing protein 1</fullName>
    </submittedName>
</protein>
<dbReference type="InterPro" id="IPR029063">
    <property type="entry name" value="SAM-dependent_MTases_sf"/>
</dbReference>
<dbReference type="EMBL" id="JAHQIW010000251">
    <property type="protein sequence ID" value="KAJ1346986.1"/>
    <property type="molecule type" value="Genomic_DNA"/>
</dbReference>
<keyword evidence="3" id="KW-1185">Reference proteome</keyword>
<evidence type="ECO:0000259" key="1">
    <source>
        <dbReference type="Pfam" id="PF13679"/>
    </source>
</evidence>